<keyword evidence="4" id="KW-1185">Reference proteome</keyword>
<gene>
    <name evidence="3" type="ORF">I8D64_09000</name>
</gene>
<protein>
    <submittedName>
        <fullName evidence="3">PTS sugar transporter subunit IIB</fullName>
    </submittedName>
</protein>
<dbReference type="EMBL" id="JAEDAJ010000004">
    <property type="protein sequence ID" value="MBK0331539.1"/>
    <property type="molecule type" value="Genomic_DNA"/>
</dbReference>
<keyword evidence="3" id="KW-0813">Transport</keyword>
<name>A0ABS1BA66_9MICO</name>
<keyword evidence="1" id="KW-0808">Transferase</keyword>
<feature type="domain" description="Phosphotransferase system EIIB component type 2/3" evidence="2">
    <location>
        <begin position="7"/>
        <end position="89"/>
    </location>
</feature>
<dbReference type="InterPro" id="IPR003501">
    <property type="entry name" value="PTS_EIIB_2/3"/>
</dbReference>
<evidence type="ECO:0000259" key="2">
    <source>
        <dbReference type="Pfam" id="PF02302"/>
    </source>
</evidence>
<dbReference type="SUPFAM" id="SSF52794">
    <property type="entry name" value="PTS system IIB component-like"/>
    <property type="match status" value="1"/>
</dbReference>
<sequence>MANTPTIYFICGAGLGSSLACQMEAEEVLASHKIRAKTEHESVSSVGGIKTDVIVSAESFRPQIEKYDIDPSITLVYLHNIVDKDEITQKLIPALEGREA</sequence>
<evidence type="ECO:0000313" key="3">
    <source>
        <dbReference type="EMBL" id="MBK0331539.1"/>
    </source>
</evidence>
<dbReference type="Pfam" id="PF02302">
    <property type="entry name" value="PTS_IIB"/>
    <property type="match status" value="1"/>
</dbReference>
<organism evidence="3 4">
    <name type="scientific">Brachybacterium halotolerans</name>
    <dbReference type="NCBI Taxonomy" id="2795215"/>
    <lineage>
        <taxon>Bacteria</taxon>
        <taxon>Bacillati</taxon>
        <taxon>Actinomycetota</taxon>
        <taxon>Actinomycetes</taxon>
        <taxon>Micrococcales</taxon>
        <taxon>Dermabacteraceae</taxon>
        <taxon>Brachybacterium</taxon>
    </lineage>
</organism>
<evidence type="ECO:0000313" key="4">
    <source>
        <dbReference type="Proteomes" id="UP000612352"/>
    </source>
</evidence>
<dbReference type="RefSeq" id="WP_200502169.1">
    <property type="nucleotide sequence ID" value="NZ_JAEDAJ010000004.1"/>
</dbReference>
<dbReference type="CDD" id="cd05563">
    <property type="entry name" value="PTS_IIB_ascorbate"/>
    <property type="match status" value="1"/>
</dbReference>
<dbReference type="Gene3D" id="3.40.50.2300">
    <property type="match status" value="1"/>
</dbReference>
<proteinExistence type="predicted"/>
<evidence type="ECO:0000256" key="1">
    <source>
        <dbReference type="ARBA" id="ARBA00022679"/>
    </source>
</evidence>
<dbReference type="InterPro" id="IPR036095">
    <property type="entry name" value="PTS_EIIB-like_sf"/>
</dbReference>
<keyword evidence="3" id="KW-0762">Sugar transport</keyword>
<dbReference type="Proteomes" id="UP000612352">
    <property type="component" value="Unassembled WGS sequence"/>
</dbReference>
<reference evidence="3 4" key="1">
    <citation type="submission" date="2020-12" db="EMBL/GenBank/DDBJ databases">
        <title>Brachybacterium sp. MASK1Z-5, whole genome shotgun sequence.</title>
        <authorList>
            <person name="Tuo L."/>
        </authorList>
    </citation>
    <scope>NUCLEOTIDE SEQUENCE [LARGE SCALE GENOMIC DNA]</scope>
    <source>
        <strain evidence="3 4">MASK1Z-5</strain>
    </source>
</reference>
<accession>A0ABS1BA66</accession>
<comment type="caution">
    <text evidence="3">The sequence shown here is derived from an EMBL/GenBank/DDBJ whole genome shotgun (WGS) entry which is preliminary data.</text>
</comment>